<protein>
    <submittedName>
        <fullName evidence="1">Uncharacterized protein</fullName>
    </submittedName>
</protein>
<dbReference type="AlphaFoldDB" id="A0A0S4JS79"/>
<evidence type="ECO:0000313" key="2">
    <source>
        <dbReference type="Proteomes" id="UP000051952"/>
    </source>
</evidence>
<keyword evidence="2" id="KW-1185">Reference proteome</keyword>
<evidence type="ECO:0000313" key="1">
    <source>
        <dbReference type="EMBL" id="CUG94378.1"/>
    </source>
</evidence>
<reference evidence="2" key="1">
    <citation type="submission" date="2015-09" db="EMBL/GenBank/DDBJ databases">
        <authorList>
            <consortium name="Pathogen Informatics"/>
        </authorList>
    </citation>
    <scope>NUCLEOTIDE SEQUENCE [LARGE SCALE GENOMIC DNA]</scope>
    <source>
        <strain evidence="2">Lake Konstanz</strain>
    </source>
</reference>
<dbReference type="VEuPathDB" id="TriTrypDB:BSAL_47885"/>
<dbReference type="Proteomes" id="UP000051952">
    <property type="component" value="Unassembled WGS sequence"/>
</dbReference>
<accession>A0A0S4JS79</accession>
<organism evidence="1 2">
    <name type="scientific">Bodo saltans</name>
    <name type="common">Flagellated protozoan</name>
    <dbReference type="NCBI Taxonomy" id="75058"/>
    <lineage>
        <taxon>Eukaryota</taxon>
        <taxon>Discoba</taxon>
        <taxon>Euglenozoa</taxon>
        <taxon>Kinetoplastea</taxon>
        <taxon>Metakinetoplastina</taxon>
        <taxon>Eubodonida</taxon>
        <taxon>Bodonidae</taxon>
        <taxon>Bodo</taxon>
    </lineage>
</organism>
<gene>
    <name evidence="1" type="ORF">BSAL_47885</name>
</gene>
<proteinExistence type="predicted"/>
<name>A0A0S4JS79_BODSA</name>
<dbReference type="EMBL" id="CYKH01002241">
    <property type="protein sequence ID" value="CUG94378.1"/>
    <property type="molecule type" value="Genomic_DNA"/>
</dbReference>
<sequence length="124" mass="13339">MTADASPPLTSSPAVFEAPLRASVVQEKLTNNCTKISLSQRSGLVSHISLLQRFITEADKGQLKTEQMLALQILPLVRDVQQMVSLVDESVAKYDAAVLSNQRLQQLLATAPSLPSSTSEPAAH</sequence>